<comment type="caution">
    <text evidence="4">The sequence shown here is derived from an EMBL/GenBank/DDBJ whole genome shotgun (WGS) entry which is preliminary data.</text>
</comment>
<gene>
    <name evidence="4" type="ORF">PanWU01x14_096520</name>
</gene>
<dbReference type="Gene3D" id="3.40.50.1820">
    <property type="entry name" value="alpha/beta hydrolase"/>
    <property type="match status" value="1"/>
</dbReference>
<protein>
    <submittedName>
        <fullName evidence="4">Protein phosphatase methylesterase</fullName>
    </submittedName>
</protein>
<keyword evidence="2" id="KW-0378">Hydrolase</keyword>
<keyword evidence="1" id="KW-0719">Serine esterase</keyword>
<dbReference type="AlphaFoldDB" id="A0A2P5D4W3"/>
<evidence type="ECO:0000313" key="5">
    <source>
        <dbReference type="Proteomes" id="UP000237105"/>
    </source>
</evidence>
<organism evidence="4 5">
    <name type="scientific">Parasponia andersonii</name>
    <name type="common">Sponia andersonii</name>
    <dbReference type="NCBI Taxonomy" id="3476"/>
    <lineage>
        <taxon>Eukaryota</taxon>
        <taxon>Viridiplantae</taxon>
        <taxon>Streptophyta</taxon>
        <taxon>Embryophyta</taxon>
        <taxon>Tracheophyta</taxon>
        <taxon>Spermatophyta</taxon>
        <taxon>Magnoliopsida</taxon>
        <taxon>eudicotyledons</taxon>
        <taxon>Gunneridae</taxon>
        <taxon>Pentapetalae</taxon>
        <taxon>rosids</taxon>
        <taxon>fabids</taxon>
        <taxon>Rosales</taxon>
        <taxon>Cannabaceae</taxon>
        <taxon>Parasponia</taxon>
    </lineage>
</organism>
<evidence type="ECO:0000313" key="4">
    <source>
        <dbReference type="EMBL" id="PON68332.1"/>
    </source>
</evidence>
<feature type="region of interest" description="Disordered" evidence="3">
    <location>
        <begin position="1"/>
        <end position="39"/>
    </location>
</feature>
<reference evidence="5" key="1">
    <citation type="submission" date="2016-06" db="EMBL/GenBank/DDBJ databases">
        <title>Parallel loss of symbiosis genes in relatives of nitrogen-fixing non-legume Parasponia.</title>
        <authorList>
            <person name="Van Velzen R."/>
            <person name="Holmer R."/>
            <person name="Bu F."/>
            <person name="Rutten L."/>
            <person name="Van Zeijl A."/>
            <person name="Liu W."/>
            <person name="Santuari L."/>
            <person name="Cao Q."/>
            <person name="Sharma T."/>
            <person name="Shen D."/>
            <person name="Roswanjaya Y."/>
            <person name="Wardhani T."/>
            <person name="Kalhor M.S."/>
            <person name="Jansen J."/>
            <person name="Van den Hoogen J."/>
            <person name="Gungor B."/>
            <person name="Hartog M."/>
            <person name="Hontelez J."/>
            <person name="Verver J."/>
            <person name="Yang W.-C."/>
            <person name="Schijlen E."/>
            <person name="Repin R."/>
            <person name="Schilthuizen M."/>
            <person name="Schranz E."/>
            <person name="Heidstra R."/>
            <person name="Miyata K."/>
            <person name="Fedorova E."/>
            <person name="Kohlen W."/>
            <person name="Bisseling T."/>
            <person name="Smit S."/>
            <person name="Geurts R."/>
        </authorList>
    </citation>
    <scope>NUCLEOTIDE SEQUENCE [LARGE SCALE GENOMIC DNA]</scope>
    <source>
        <strain evidence="5">cv. WU1-14</strain>
    </source>
</reference>
<dbReference type="SUPFAM" id="SSF53474">
    <property type="entry name" value="alpha/beta-Hydrolases"/>
    <property type="match status" value="1"/>
</dbReference>
<dbReference type="PANTHER" id="PTHR14189:SF0">
    <property type="entry name" value="PROTEIN PHOSPHATASE METHYLESTERASE 1"/>
    <property type="match status" value="1"/>
</dbReference>
<evidence type="ECO:0000256" key="1">
    <source>
        <dbReference type="ARBA" id="ARBA00022487"/>
    </source>
</evidence>
<proteinExistence type="predicted"/>
<dbReference type="EMBL" id="JXTB01000064">
    <property type="protein sequence ID" value="PON68332.1"/>
    <property type="molecule type" value="Genomic_DNA"/>
</dbReference>
<name>A0A2P5D4W3_PARAD</name>
<keyword evidence="5" id="KW-1185">Reference proteome</keyword>
<dbReference type="PANTHER" id="PTHR14189">
    <property type="entry name" value="PROTEIN PHOSPHATASE METHYLESTERASE-1 RELATED"/>
    <property type="match status" value="1"/>
</dbReference>
<dbReference type="STRING" id="3476.A0A2P5D4W3"/>
<dbReference type="GO" id="GO:0051723">
    <property type="term" value="F:protein methylesterase activity"/>
    <property type="evidence" value="ECO:0007669"/>
    <property type="project" value="InterPro"/>
</dbReference>
<dbReference type="InterPro" id="IPR016812">
    <property type="entry name" value="PPase_methylesterase_euk"/>
</dbReference>
<evidence type="ECO:0000256" key="3">
    <source>
        <dbReference type="SAM" id="MobiDB-lite"/>
    </source>
</evidence>
<accession>A0A2P5D4W3</accession>
<sequence length="162" mass="17759">MEDSSSLTPLPEEGTDQQPQSVSAFASIPARPPTQTPSQRYSALDWLGYFDQEEDISIPDSNDEKKGPLFFVCMEVVILASKIKEKARVVAMDLRGHGKSTSENDLDLSVETMCIDVVAVVKAMYGNSPPAIVLAGHRLFSLCVSSLYNKTVLTFLIILNFS</sequence>
<dbReference type="InterPro" id="IPR029058">
    <property type="entry name" value="AB_hydrolase_fold"/>
</dbReference>
<dbReference type="OrthoDB" id="1181294at2759"/>
<dbReference type="Proteomes" id="UP000237105">
    <property type="component" value="Unassembled WGS sequence"/>
</dbReference>
<evidence type="ECO:0000256" key="2">
    <source>
        <dbReference type="ARBA" id="ARBA00022801"/>
    </source>
</evidence>